<dbReference type="SUPFAM" id="SSF52540">
    <property type="entry name" value="P-loop containing nucleoside triphosphate hydrolases"/>
    <property type="match status" value="1"/>
</dbReference>
<dbReference type="PROSITE" id="PS50893">
    <property type="entry name" value="ABC_TRANSPORTER_2"/>
    <property type="match status" value="1"/>
</dbReference>
<keyword evidence="4 9" id="KW-0812">Transmembrane</keyword>
<dbReference type="InterPro" id="IPR027417">
    <property type="entry name" value="P-loop_NTPase"/>
</dbReference>
<dbReference type="Pfam" id="PF00005">
    <property type="entry name" value="ABC_tran"/>
    <property type="match status" value="1"/>
</dbReference>
<dbReference type="EMBL" id="AP026867">
    <property type="protein sequence ID" value="BDS14502.1"/>
    <property type="molecule type" value="Genomic_DNA"/>
</dbReference>
<evidence type="ECO:0000259" key="11">
    <source>
        <dbReference type="PROSITE" id="PS50929"/>
    </source>
</evidence>
<dbReference type="RefSeq" id="WP_264789717.1">
    <property type="nucleotide sequence ID" value="NZ_AP026867.1"/>
</dbReference>
<dbReference type="PROSITE" id="PS00211">
    <property type="entry name" value="ABC_TRANSPORTER_1"/>
    <property type="match status" value="1"/>
</dbReference>
<dbReference type="Proteomes" id="UP001060919">
    <property type="component" value="Chromosome"/>
</dbReference>
<keyword evidence="3" id="KW-1003">Cell membrane</keyword>
<protein>
    <submittedName>
        <fullName evidence="12">ABC transporter ATP-binding protein/permease</fullName>
    </submittedName>
</protein>
<comment type="subcellular location">
    <subcellularLocation>
        <location evidence="1">Cell membrane</location>
        <topology evidence="1">Multi-pass membrane protein</topology>
    </subcellularLocation>
</comment>
<dbReference type="InterPro" id="IPR017871">
    <property type="entry name" value="ABC_transporter-like_CS"/>
</dbReference>
<evidence type="ECO:0000259" key="10">
    <source>
        <dbReference type="PROSITE" id="PS50893"/>
    </source>
</evidence>
<evidence type="ECO:0000256" key="6">
    <source>
        <dbReference type="ARBA" id="ARBA00022840"/>
    </source>
</evidence>
<dbReference type="GO" id="GO:0015421">
    <property type="term" value="F:ABC-type oligopeptide transporter activity"/>
    <property type="evidence" value="ECO:0007669"/>
    <property type="project" value="TreeGrafter"/>
</dbReference>
<feature type="transmembrane region" description="Helical" evidence="9">
    <location>
        <begin position="187"/>
        <end position="204"/>
    </location>
</feature>
<dbReference type="PROSITE" id="PS50929">
    <property type="entry name" value="ABC_TM1F"/>
    <property type="match status" value="1"/>
</dbReference>
<evidence type="ECO:0000313" key="13">
    <source>
        <dbReference type="Proteomes" id="UP001060919"/>
    </source>
</evidence>
<gene>
    <name evidence="12" type="ORF">AsAng_0052820</name>
</gene>
<dbReference type="InterPro" id="IPR003439">
    <property type="entry name" value="ABC_transporter-like_ATP-bd"/>
</dbReference>
<feature type="domain" description="ABC transmembrane type-1" evidence="11">
    <location>
        <begin position="19"/>
        <end position="328"/>
    </location>
</feature>
<dbReference type="InterPro" id="IPR036640">
    <property type="entry name" value="ABC1_TM_sf"/>
</dbReference>
<name>A0A916DW70_9BACT</name>
<evidence type="ECO:0000256" key="4">
    <source>
        <dbReference type="ARBA" id="ARBA00022692"/>
    </source>
</evidence>
<evidence type="ECO:0000313" key="12">
    <source>
        <dbReference type="EMBL" id="BDS14502.1"/>
    </source>
</evidence>
<evidence type="ECO:0000256" key="7">
    <source>
        <dbReference type="ARBA" id="ARBA00022989"/>
    </source>
</evidence>
<dbReference type="AlphaFoldDB" id="A0A916DW70"/>
<dbReference type="InterPro" id="IPR011527">
    <property type="entry name" value="ABC1_TM_dom"/>
</dbReference>
<dbReference type="KEGG" id="aup:AsAng_0052820"/>
<dbReference type="SMART" id="SM00382">
    <property type="entry name" value="AAA"/>
    <property type="match status" value="1"/>
</dbReference>
<dbReference type="PANTHER" id="PTHR43394:SF1">
    <property type="entry name" value="ATP-BINDING CASSETTE SUB-FAMILY B MEMBER 10, MITOCHONDRIAL"/>
    <property type="match status" value="1"/>
</dbReference>
<dbReference type="InterPro" id="IPR039421">
    <property type="entry name" value="Type_1_exporter"/>
</dbReference>
<feature type="transmembrane region" description="Helical" evidence="9">
    <location>
        <begin position="299"/>
        <end position="316"/>
    </location>
</feature>
<dbReference type="Pfam" id="PF00664">
    <property type="entry name" value="ABC_membrane"/>
    <property type="match status" value="1"/>
</dbReference>
<dbReference type="FunFam" id="3.40.50.300:FF:000221">
    <property type="entry name" value="Multidrug ABC transporter ATP-binding protein"/>
    <property type="match status" value="1"/>
</dbReference>
<dbReference type="CDD" id="cd18542">
    <property type="entry name" value="ABC_6TM_YknU_like"/>
    <property type="match status" value="1"/>
</dbReference>
<dbReference type="Gene3D" id="1.20.1560.10">
    <property type="entry name" value="ABC transporter type 1, transmembrane domain"/>
    <property type="match status" value="1"/>
</dbReference>
<keyword evidence="7 9" id="KW-1133">Transmembrane helix</keyword>
<dbReference type="Gene3D" id="3.40.50.300">
    <property type="entry name" value="P-loop containing nucleotide triphosphate hydrolases"/>
    <property type="match status" value="1"/>
</dbReference>
<dbReference type="GO" id="GO:0005524">
    <property type="term" value="F:ATP binding"/>
    <property type="evidence" value="ECO:0007669"/>
    <property type="project" value="UniProtKB-KW"/>
</dbReference>
<evidence type="ECO:0000256" key="8">
    <source>
        <dbReference type="ARBA" id="ARBA00023136"/>
    </source>
</evidence>
<evidence type="ECO:0000256" key="1">
    <source>
        <dbReference type="ARBA" id="ARBA00004651"/>
    </source>
</evidence>
<keyword evidence="5" id="KW-0547">Nucleotide-binding</keyword>
<evidence type="ECO:0000256" key="3">
    <source>
        <dbReference type="ARBA" id="ARBA00022475"/>
    </source>
</evidence>
<dbReference type="GO" id="GO:0016887">
    <property type="term" value="F:ATP hydrolysis activity"/>
    <property type="evidence" value="ECO:0007669"/>
    <property type="project" value="InterPro"/>
</dbReference>
<evidence type="ECO:0000256" key="2">
    <source>
        <dbReference type="ARBA" id="ARBA00022448"/>
    </source>
</evidence>
<evidence type="ECO:0000256" key="5">
    <source>
        <dbReference type="ARBA" id="ARBA00022741"/>
    </source>
</evidence>
<dbReference type="InterPro" id="IPR003593">
    <property type="entry name" value="AAA+_ATPase"/>
</dbReference>
<keyword evidence="2" id="KW-0813">Transport</keyword>
<feature type="domain" description="ABC transporter" evidence="10">
    <location>
        <begin position="362"/>
        <end position="614"/>
    </location>
</feature>
<dbReference type="PANTHER" id="PTHR43394">
    <property type="entry name" value="ATP-DEPENDENT PERMEASE MDL1, MITOCHONDRIAL"/>
    <property type="match status" value="1"/>
</dbReference>
<keyword evidence="6 12" id="KW-0067">ATP-binding</keyword>
<feature type="transmembrane region" description="Helical" evidence="9">
    <location>
        <begin position="164"/>
        <end position="181"/>
    </location>
</feature>
<evidence type="ECO:0000256" key="9">
    <source>
        <dbReference type="SAM" id="Phobius"/>
    </source>
</evidence>
<reference evidence="12" key="1">
    <citation type="submission" date="2022-09" db="EMBL/GenBank/DDBJ databases">
        <title>Aureispira anguillicida sp. nov., isolated from Leptocephalus of Japanese eel Anguilla japonica.</title>
        <authorList>
            <person name="Yuasa K."/>
            <person name="Mekata T."/>
            <person name="Ikunari K."/>
        </authorList>
    </citation>
    <scope>NUCLEOTIDE SEQUENCE</scope>
    <source>
        <strain evidence="12">EL160426</strain>
    </source>
</reference>
<sequence>MQKFYQLWGVLGQWKNRYLIAGLLLTFSSLVRMLEPKVIQIAIDGVVEHFATTATHQEPDFLVYLFYAVLPTNNSDNLHWFLFCLGVLLVSIVAIKALSWFTANIIVADSTEKAIKAFRDRLFAHIQSLSLSQMSKIPTGELIQRCTGDIGTIQKFIGTQISELIRLAAIATGAFAMMWMVHPSYALISIALFVPIILTSYFFFKKEQTVWEEHENEQDKLTAIIQENLAGIRVVQAFAEEENETHRFAAQNKAKRTIGVRHIDLHMLFWPFSDWLVNVQIALSLFAGGYYALLGEITVGEYTSFFAYAVMVTWPMRNLGRIVSQLGMAGVAMERITQILEAETEDYNLQPAANSEEQLGEIEFRNVWFAYPNANKTTTGKWALQDVSFNVNLGEKLAIMGSTGAGKSTIIALLLRFYEPDDGLILLNGKPLTSYDKVFLRQQFGVVLQKPFLFSTSIRENIAYARKNIHGQTQLSQQTDVSEEDLESVADDACVTDFIHKMSAGYETLVGEKGVTLSGGQKQRVALARTLLSDPAILVLDDATSAVDTETEFKMQQALNKRMKGKTTFIIAHRLTSIQDADKILVLTDGKVLELGTHKELLKNKSFYREVYDIQSSIEDSIQ</sequence>
<proteinExistence type="predicted"/>
<accession>A0A916DW70</accession>
<organism evidence="12 13">
    <name type="scientific">Aureispira anguillae</name>
    <dbReference type="NCBI Taxonomy" id="2864201"/>
    <lineage>
        <taxon>Bacteria</taxon>
        <taxon>Pseudomonadati</taxon>
        <taxon>Bacteroidota</taxon>
        <taxon>Saprospiria</taxon>
        <taxon>Saprospirales</taxon>
        <taxon>Saprospiraceae</taxon>
        <taxon>Aureispira</taxon>
    </lineage>
</organism>
<feature type="transmembrane region" description="Helical" evidence="9">
    <location>
        <begin position="80"/>
        <end position="107"/>
    </location>
</feature>
<dbReference type="SUPFAM" id="SSF90123">
    <property type="entry name" value="ABC transporter transmembrane region"/>
    <property type="match status" value="1"/>
</dbReference>
<keyword evidence="13" id="KW-1185">Reference proteome</keyword>
<keyword evidence="8 9" id="KW-0472">Membrane</keyword>
<dbReference type="GO" id="GO:0005886">
    <property type="term" value="C:plasma membrane"/>
    <property type="evidence" value="ECO:0007669"/>
    <property type="project" value="UniProtKB-SubCell"/>
</dbReference>